<reference evidence="2" key="1">
    <citation type="submission" date="2021-12" db="EMBL/GenBank/DDBJ databases">
        <authorList>
            <person name="King R."/>
        </authorList>
    </citation>
    <scope>NUCLEOTIDE SEQUENCE</scope>
</reference>
<accession>A0A9N9QXM7</accession>
<organism evidence="2 3">
    <name type="scientific">Diatraea saccharalis</name>
    <name type="common">sugarcane borer</name>
    <dbReference type="NCBI Taxonomy" id="40085"/>
    <lineage>
        <taxon>Eukaryota</taxon>
        <taxon>Metazoa</taxon>
        <taxon>Ecdysozoa</taxon>
        <taxon>Arthropoda</taxon>
        <taxon>Hexapoda</taxon>
        <taxon>Insecta</taxon>
        <taxon>Pterygota</taxon>
        <taxon>Neoptera</taxon>
        <taxon>Endopterygota</taxon>
        <taxon>Lepidoptera</taxon>
        <taxon>Glossata</taxon>
        <taxon>Ditrysia</taxon>
        <taxon>Pyraloidea</taxon>
        <taxon>Crambidae</taxon>
        <taxon>Crambinae</taxon>
        <taxon>Diatraea</taxon>
    </lineage>
</organism>
<reference evidence="2" key="2">
    <citation type="submission" date="2022-10" db="EMBL/GenBank/DDBJ databases">
        <authorList>
            <consortium name="ENA_rothamsted_submissions"/>
            <consortium name="culmorum"/>
            <person name="King R."/>
        </authorList>
    </citation>
    <scope>NUCLEOTIDE SEQUENCE</scope>
</reference>
<feature type="transmembrane region" description="Helical" evidence="1">
    <location>
        <begin position="40"/>
        <end position="58"/>
    </location>
</feature>
<evidence type="ECO:0000256" key="1">
    <source>
        <dbReference type="SAM" id="Phobius"/>
    </source>
</evidence>
<keyword evidence="1" id="KW-1133">Transmembrane helix</keyword>
<dbReference type="OrthoDB" id="1898221at2759"/>
<gene>
    <name evidence="2" type="ORF">DIATSA_LOCUS3605</name>
</gene>
<protein>
    <submittedName>
        <fullName evidence="2">Uncharacterized protein</fullName>
    </submittedName>
</protein>
<keyword evidence="1" id="KW-0472">Membrane</keyword>
<dbReference type="Proteomes" id="UP001153714">
    <property type="component" value="Chromosome 14"/>
</dbReference>
<evidence type="ECO:0000313" key="3">
    <source>
        <dbReference type="Proteomes" id="UP001153714"/>
    </source>
</evidence>
<feature type="transmembrane region" description="Helical" evidence="1">
    <location>
        <begin position="119"/>
        <end position="139"/>
    </location>
</feature>
<proteinExistence type="predicted"/>
<keyword evidence="1" id="KW-0812">Transmembrane</keyword>
<keyword evidence="3" id="KW-1185">Reference proteome</keyword>
<sequence length="149" mass="17587">MLKISKFLHKDKLKFVKNSISNFNCNVMKNSENVLLKVRILFYVMAFIHLVVVSIILLTIDFTEAEDPSLWMYANVRWKLITCWFNLLSLVYLPICIYCDLKELRDEDKELHVKRLNNIRFLIFTSILLPTSIADQVIVSQNIDQFIND</sequence>
<name>A0A9N9QXM7_9NEOP</name>
<dbReference type="AlphaFoldDB" id="A0A9N9QXM7"/>
<feature type="transmembrane region" description="Helical" evidence="1">
    <location>
        <begin position="78"/>
        <end position="98"/>
    </location>
</feature>
<dbReference type="EMBL" id="OU893345">
    <property type="protein sequence ID" value="CAG9785587.1"/>
    <property type="molecule type" value="Genomic_DNA"/>
</dbReference>
<evidence type="ECO:0000313" key="2">
    <source>
        <dbReference type="EMBL" id="CAG9785587.1"/>
    </source>
</evidence>